<accession>A0A6A5FZH6</accession>
<gene>
    <name evidence="2" type="ORF">GCK72_024300</name>
</gene>
<dbReference type="EMBL" id="WUAV01000006">
    <property type="protein sequence ID" value="KAF1747834.1"/>
    <property type="molecule type" value="Genomic_DNA"/>
</dbReference>
<comment type="caution">
    <text evidence="2">The sequence shown here is derived from an EMBL/GenBank/DDBJ whole genome shotgun (WGS) entry which is preliminary data.</text>
</comment>
<feature type="compositionally biased region" description="Basic and acidic residues" evidence="1">
    <location>
        <begin position="46"/>
        <end position="56"/>
    </location>
</feature>
<dbReference type="CTD" id="78777802"/>
<evidence type="ECO:0000313" key="2">
    <source>
        <dbReference type="EMBL" id="KAF1747834.1"/>
    </source>
</evidence>
<organism evidence="2 3">
    <name type="scientific">Caenorhabditis remanei</name>
    <name type="common">Caenorhabditis vulgaris</name>
    <dbReference type="NCBI Taxonomy" id="31234"/>
    <lineage>
        <taxon>Eukaryota</taxon>
        <taxon>Metazoa</taxon>
        <taxon>Ecdysozoa</taxon>
        <taxon>Nematoda</taxon>
        <taxon>Chromadorea</taxon>
        <taxon>Rhabditida</taxon>
        <taxon>Rhabditina</taxon>
        <taxon>Rhabditomorpha</taxon>
        <taxon>Rhabditoidea</taxon>
        <taxon>Rhabditidae</taxon>
        <taxon>Peloderinae</taxon>
        <taxon>Caenorhabditis</taxon>
    </lineage>
</organism>
<reference evidence="2 3" key="1">
    <citation type="submission" date="2019-12" db="EMBL/GenBank/DDBJ databases">
        <title>Chromosome-level assembly of the Caenorhabditis remanei genome.</title>
        <authorList>
            <person name="Teterina A.A."/>
            <person name="Willis J.H."/>
            <person name="Phillips P.C."/>
        </authorList>
    </citation>
    <scope>NUCLEOTIDE SEQUENCE [LARGE SCALE GENOMIC DNA]</scope>
    <source>
        <strain evidence="2 3">PX506</strain>
        <tissue evidence="2">Whole organism</tissue>
    </source>
</reference>
<dbReference type="Proteomes" id="UP000483820">
    <property type="component" value="Chromosome X"/>
</dbReference>
<proteinExistence type="predicted"/>
<evidence type="ECO:0000313" key="3">
    <source>
        <dbReference type="Proteomes" id="UP000483820"/>
    </source>
</evidence>
<dbReference type="KEGG" id="crq:GCK72_024300"/>
<dbReference type="AlphaFoldDB" id="A0A6A5FZH6"/>
<dbReference type="GeneID" id="78777802"/>
<feature type="region of interest" description="Disordered" evidence="1">
    <location>
        <begin position="37"/>
        <end position="56"/>
    </location>
</feature>
<sequence length="88" mass="9866">MRSSSVITCCRRTEASEESTECRACGRVDQIGRSELQSKITTHKARANEAKKDGQDSYRMAEGLHYVFLGESSLEQSLPHPMKTAFQI</sequence>
<protein>
    <submittedName>
        <fullName evidence="2">Uncharacterized protein</fullName>
    </submittedName>
</protein>
<dbReference type="RefSeq" id="XP_053579384.1">
    <property type="nucleotide sequence ID" value="XM_053735818.1"/>
</dbReference>
<name>A0A6A5FZH6_CAERE</name>
<evidence type="ECO:0000256" key="1">
    <source>
        <dbReference type="SAM" id="MobiDB-lite"/>
    </source>
</evidence>